<evidence type="ECO:0000313" key="36">
    <source>
        <dbReference type="Ensembl" id="ENSGEVP00005028493.1"/>
    </source>
</evidence>
<evidence type="ECO:0000256" key="9">
    <source>
        <dbReference type="ARBA" id="ARBA00007738"/>
    </source>
</evidence>
<evidence type="ECO:0000256" key="3">
    <source>
        <dbReference type="ARBA" id="ARBA00004123"/>
    </source>
</evidence>
<keyword evidence="18" id="KW-0833">Ubl conjugation pathway</keyword>
<keyword evidence="16" id="KW-0677">Repeat</keyword>
<dbReference type="FunFam" id="3.30.40.10:FF:000342">
    <property type="entry name" value="Histone deacetylase 6"/>
    <property type="match status" value="1"/>
</dbReference>
<dbReference type="GO" id="GO:0042826">
    <property type="term" value="F:histone deacetylase binding"/>
    <property type="evidence" value="ECO:0007669"/>
    <property type="project" value="Ensembl"/>
</dbReference>
<evidence type="ECO:0000313" key="37">
    <source>
        <dbReference type="Proteomes" id="UP000694390"/>
    </source>
</evidence>
<dbReference type="GO" id="GO:0043014">
    <property type="term" value="F:alpha-tubulin binding"/>
    <property type="evidence" value="ECO:0007669"/>
    <property type="project" value="Ensembl"/>
</dbReference>
<keyword evidence="22" id="KW-0156">Chromatin regulator</keyword>
<evidence type="ECO:0000256" key="1">
    <source>
        <dbReference type="ARBA" id="ARBA00001947"/>
    </source>
</evidence>
<dbReference type="GeneTree" id="ENSGT00940000159563"/>
<dbReference type="GO" id="GO:1905336">
    <property type="term" value="P:negative regulation of aggrephagy"/>
    <property type="evidence" value="ECO:0007669"/>
    <property type="project" value="Ensembl"/>
</dbReference>
<evidence type="ECO:0000256" key="5">
    <source>
        <dbReference type="ARBA" id="ARBA00004300"/>
    </source>
</evidence>
<dbReference type="GO" id="GO:0005874">
    <property type="term" value="C:microtubule"/>
    <property type="evidence" value="ECO:0007669"/>
    <property type="project" value="Ensembl"/>
</dbReference>
<dbReference type="GO" id="GO:0140694">
    <property type="term" value="P:membraneless organelle assembly"/>
    <property type="evidence" value="ECO:0007669"/>
    <property type="project" value="Ensembl"/>
</dbReference>
<dbReference type="Ensembl" id="ENSGEVT00005029954.1">
    <property type="protein sequence ID" value="ENSGEVP00005028493.1"/>
    <property type="gene ID" value="ENSGEVG00005020037.1"/>
</dbReference>
<sequence length="1033" mass="113064">MKRGGRRGPQPCRSLGLPETKRRGRAQRMNKDMEELESGLQRLDLSVEGALPMGTGLAFDEQLMEFHCLWDDSFPERPERLAAVKGKLLQCGLWERCVPVEARLATEEEILLAHSQEYVELMKSTELMSEQELRALSETYDSVFLHPGSYRGARLAGGCILRLLEKVQDGELRNGLALVRPPGHHAHRDKMDGYCMFNHLAIGARYARQKLGVERVLIVDWDVHHGQGTQFLFEEDPSVLYFSVHRYEQGRFWPHLPASDSPAVGQGRGEGFNINVPWNAVGMRDGDYLAAFLHVLLPVAFEFQPQLVLVAAGFDSVLGDPKGEMAASAACFAHLTHLLMALAGGRVLLSLEGGYNLSSLAEGVCAALRTLLGDPCPRLEPPVAPCRSALSSVSRTLAIHEKYWRSLRRAEADIPPEDVEEEPAPTTLPDSHEVPRPLPAARTGLVYDERMTEHYNMWDSQHPELPQRVSRIFQRHGELRLTERCHRIPARRAEEEELRMCHSPAYVQTVKATSSMKPRELHRQGDQYNSIYICASSYECARLAAGSAFNAVQAVLEGEVQNAVAIVRPPGHHAESDTACGFCFFNSVALAARFAQRLAGRPLRVMILDWDVHHGNGTQHMFEEDPSVLYVSLHRYDHGSFFPTSEDADADRVGEGPGRGFTLNVPWNSPRMGDAEYLAAFHRLVLPVAYQFAPELVLVSAGFDAARGDPLGGCLVSPEGYAHMTHLLLGLAGGRVVLVLEGGYNLVSISESMTMCTRTLLGDPLPELGRLRGPHPSALQSLARASAEHRKYWACLRLDVPIREDSRPRSGQPSPIQEDSPPEDPAGGSQSPPVSEGSVDDILRLGALCLSDEVGADSGSPQLSPHQLSPDSALVGRASPGGAEPPAAEESEDPPSLLDEGATLLPSPSITVGVAFTDTGMLYAVTPLPWCPHVDSLQPLPAAGLDALAPCEECGSQGENWVCLACYRVLCGRYVNQHMLAHGSVSGHPLVLSYADLSVWCYPCQSYVHHPTLLPAKTLAHRMKFGEDPAAGL</sequence>
<dbReference type="GO" id="GO:0033148">
    <property type="term" value="P:positive regulation of intracellular estrogen receptor signaling pathway"/>
    <property type="evidence" value="ECO:0007669"/>
    <property type="project" value="Ensembl"/>
</dbReference>
<dbReference type="GO" id="GO:0048471">
    <property type="term" value="C:perinuclear region of cytoplasm"/>
    <property type="evidence" value="ECO:0007669"/>
    <property type="project" value="Ensembl"/>
</dbReference>
<dbReference type="OrthoDB" id="424012at2759"/>
<dbReference type="GO" id="GO:0051879">
    <property type="term" value="F:Hsp90 protein binding"/>
    <property type="evidence" value="ECO:0007669"/>
    <property type="project" value="Ensembl"/>
</dbReference>
<dbReference type="PANTHER" id="PTHR10625">
    <property type="entry name" value="HISTONE DEACETYLASE HDAC1-RELATED"/>
    <property type="match status" value="1"/>
</dbReference>
<dbReference type="Proteomes" id="UP000694390">
    <property type="component" value="Unassembled WGS sequence"/>
</dbReference>
<evidence type="ECO:0000256" key="7">
    <source>
        <dbReference type="ARBA" id="ARBA00004489"/>
    </source>
</evidence>
<feature type="region of interest" description="Disordered" evidence="34">
    <location>
        <begin position="1"/>
        <end position="31"/>
    </location>
</feature>
<dbReference type="GO" id="GO:0031593">
    <property type="term" value="F:polyubiquitin modification-dependent protein binding"/>
    <property type="evidence" value="ECO:0007669"/>
    <property type="project" value="Ensembl"/>
</dbReference>
<dbReference type="GO" id="GO:0010634">
    <property type="term" value="P:positive regulation of epithelial cell migration"/>
    <property type="evidence" value="ECO:0007669"/>
    <property type="project" value="Ensembl"/>
</dbReference>
<dbReference type="InterPro" id="IPR023801">
    <property type="entry name" value="His_deacetylse_dom"/>
</dbReference>
<dbReference type="GO" id="GO:0051788">
    <property type="term" value="P:response to misfolded protein"/>
    <property type="evidence" value="ECO:0007669"/>
    <property type="project" value="Ensembl"/>
</dbReference>
<dbReference type="GO" id="GO:0045814">
    <property type="term" value="P:negative regulation of gene expression, epigenetic"/>
    <property type="evidence" value="ECO:0007669"/>
    <property type="project" value="Ensembl"/>
</dbReference>
<dbReference type="GO" id="GO:0005829">
    <property type="term" value="C:cytosol"/>
    <property type="evidence" value="ECO:0007669"/>
    <property type="project" value="Ensembl"/>
</dbReference>
<keyword evidence="14" id="KW-0808">Transferase</keyword>
<organism evidence="36 37">
    <name type="scientific">Gopherus evgoodei</name>
    <name type="common">Goodes thornscrub tortoise</name>
    <dbReference type="NCBI Taxonomy" id="1825980"/>
    <lineage>
        <taxon>Eukaryota</taxon>
        <taxon>Metazoa</taxon>
        <taxon>Chordata</taxon>
        <taxon>Craniata</taxon>
        <taxon>Vertebrata</taxon>
        <taxon>Euteleostomi</taxon>
        <taxon>Archelosauria</taxon>
        <taxon>Testudinata</taxon>
        <taxon>Testudines</taxon>
        <taxon>Cryptodira</taxon>
        <taxon>Durocryptodira</taxon>
        <taxon>Testudinoidea</taxon>
        <taxon>Testudinidae</taxon>
        <taxon>Gopherus</taxon>
    </lineage>
</organism>
<evidence type="ECO:0000256" key="23">
    <source>
        <dbReference type="ARBA" id="ARBA00023015"/>
    </source>
</evidence>
<comment type="catalytic activity">
    <reaction evidence="29">
        <text>N(6)-acetyl-L-lysyl-[protein] + H2O = L-lysyl-[protein] + acetate</text>
        <dbReference type="Rhea" id="RHEA:58108"/>
        <dbReference type="Rhea" id="RHEA-COMP:9752"/>
        <dbReference type="Rhea" id="RHEA-COMP:10731"/>
        <dbReference type="ChEBI" id="CHEBI:15377"/>
        <dbReference type="ChEBI" id="CHEBI:29969"/>
        <dbReference type="ChEBI" id="CHEBI:30089"/>
        <dbReference type="ChEBI" id="CHEBI:61930"/>
    </reaction>
    <physiologicalReaction direction="left-to-right" evidence="29">
        <dbReference type="Rhea" id="RHEA:58109"/>
    </physiologicalReaction>
</comment>
<dbReference type="GO" id="GO:0070301">
    <property type="term" value="P:cellular response to hydrogen peroxide"/>
    <property type="evidence" value="ECO:0007669"/>
    <property type="project" value="Ensembl"/>
</dbReference>
<dbReference type="GO" id="GO:0007173">
    <property type="term" value="P:epidermal growth factor receptor signaling pathway"/>
    <property type="evidence" value="ECO:0007669"/>
    <property type="project" value="Ensembl"/>
</dbReference>
<dbReference type="GO" id="GO:0035973">
    <property type="term" value="P:aggrephagy"/>
    <property type="evidence" value="ECO:0007669"/>
    <property type="project" value="Ensembl"/>
</dbReference>
<evidence type="ECO:0000256" key="21">
    <source>
        <dbReference type="ARBA" id="ARBA00022843"/>
    </source>
</evidence>
<evidence type="ECO:0000256" key="10">
    <source>
        <dbReference type="ARBA" id="ARBA00022481"/>
    </source>
</evidence>
<dbReference type="GO" id="GO:0042030">
    <property type="term" value="F:ATPase inhibitor activity"/>
    <property type="evidence" value="ECO:0007669"/>
    <property type="project" value="Ensembl"/>
</dbReference>
<feature type="region of interest" description="Disordered" evidence="34">
    <location>
        <begin position="856"/>
        <end position="901"/>
    </location>
</feature>
<evidence type="ECO:0000256" key="12">
    <source>
        <dbReference type="ARBA" id="ARBA00022491"/>
    </source>
</evidence>
<dbReference type="GO" id="GO:0031647">
    <property type="term" value="P:regulation of protein stability"/>
    <property type="evidence" value="ECO:0007669"/>
    <property type="project" value="Ensembl"/>
</dbReference>
<dbReference type="GO" id="GO:0035967">
    <property type="term" value="P:cellular response to topologically incorrect protein"/>
    <property type="evidence" value="ECO:0007669"/>
    <property type="project" value="Ensembl"/>
</dbReference>
<dbReference type="GO" id="GO:0070842">
    <property type="term" value="P:aggresome assembly"/>
    <property type="evidence" value="ECO:0007669"/>
    <property type="project" value="Ensembl"/>
</dbReference>
<keyword evidence="28" id="KW-0966">Cell projection</keyword>
<proteinExistence type="inferred from homology"/>
<gene>
    <name evidence="36" type="primary">HDAC6</name>
</gene>
<comment type="cofactor">
    <cofactor evidence="1">
        <name>Zn(2+)</name>
        <dbReference type="ChEBI" id="CHEBI:29105"/>
    </cofactor>
</comment>
<evidence type="ECO:0000256" key="24">
    <source>
        <dbReference type="ARBA" id="ARBA00023163"/>
    </source>
</evidence>
<dbReference type="InterPro" id="IPR023696">
    <property type="entry name" value="Ureohydrolase_dom_sf"/>
</dbReference>
<keyword evidence="23" id="KW-0805">Transcription regulation</keyword>
<name>A0A8C5F2A3_9SAUR</name>
<evidence type="ECO:0000256" key="26">
    <source>
        <dbReference type="ARBA" id="ARBA00023212"/>
    </source>
</evidence>
<dbReference type="FunFam" id="3.40.800.20:FF:000005">
    <property type="entry name" value="histone deacetylase 6"/>
    <property type="match status" value="2"/>
</dbReference>
<dbReference type="GO" id="GO:0036064">
    <property type="term" value="C:ciliary basal body"/>
    <property type="evidence" value="ECO:0007669"/>
    <property type="project" value="Ensembl"/>
</dbReference>
<evidence type="ECO:0000256" key="4">
    <source>
        <dbReference type="ARBA" id="ARBA00004279"/>
    </source>
</evidence>
<keyword evidence="21" id="KW-0832">Ubl conjugation</keyword>
<dbReference type="GO" id="GO:1904115">
    <property type="term" value="C:axon cytoplasm"/>
    <property type="evidence" value="ECO:0007669"/>
    <property type="project" value="GOC"/>
</dbReference>
<keyword evidence="37" id="KW-1185">Reference proteome</keyword>
<dbReference type="GO" id="GO:0000118">
    <property type="term" value="C:histone deacetylase complex"/>
    <property type="evidence" value="ECO:0007669"/>
    <property type="project" value="Ensembl"/>
</dbReference>
<dbReference type="GO" id="GO:0036479">
    <property type="term" value="F:peroxidase inhibitor activity"/>
    <property type="evidence" value="ECO:0007669"/>
    <property type="project" value="Ensembl"/>
</dbReference>
<dbReference type="PROSITE" id="PS50271">
    <property type="entry name" value="ZF_UBP"/>
    <property type="match status" value="1"/>
</dbReference>
<dbReference type="GO" id="GO:0016740">
    <property type="term" value="F:transferase activity"/>
    <property type="evidence" value="ECO:0007669"/>
    <property type="project" value="UniProtKB-KW"/>
</dbReference>
<evidence type="ECO:0000256" key="6">
    <source>
        <dbReference type="ARBA" id="ARBA00004484"/>
    </source>
</evidence>
<keyword evidence="20" id="KW-0862">Zinc</keyword>
<evidence type="ECO:0000256" key="13">
    <source>
        <dbReference type="ARBA" id="ARBA00022553"/>
    </source>
</evidence>
<keyword evidence="12" id="KW-0678">Repressor</keyword>
<keyword evidence="11" id="KW-0963">Cytoplasm</keyword>
<dbReference type="GO" id="GO:0031625">
    <property type="term" value="F:ubiquitin protein ligase binding"/>
    <property type="evidence" value="ECO:0007669"/>
    <property type="project" value="Ensembl"/>
</dbReference>
<dbReference type="GO" id="GO:0031252">
    <property type="term" value="C:cell leading edge"/>
    <property type="evidence" value="ECO:0007669"/>
    <property type="project" value="Ensembl"/>
</dbReference>
<dbReference type="InterPro" id="IPR013083">
    <property type="entry name" value="Znf_RING/FYVE/PHD"/>
</dbReference>
<dbReference type="GO" id="GO:0043204">
    <property type="term" value="C:perikaryon"/>
    <property type="evidence" value="ECO:0007669"/>
    <property type="project" value="UniProtKB-SubCell"/>
</dbReference>
<dbReference type="CDD" id="cd10003">
    <property type="entry name" value="HDAC6-dom2"/>
    <property type="match status" value="1"/>
</dbReference>
<reference evidence="36" key="2">
    <citation type="submission" date="2025-09" db="UniProtKB">
        <authorList>
            <consortium name="Ensembl"/>
        </authorList>
    </citation>
    <scope>IDENTIFICATION</scope>
</reference>
<dbReference type="GO" id="GO:0031333">
    <property type="term" value="P:negative regulation of protein-containing complex assembly"/>
    <property type="evidence" value="ECO:0007669"/>
    <property type="project" value="Ensembl"/>
</dbReference>
<evidence type="ECO:0000256" key="31">
    <source>
        <dbReference type="ARBA" id="ARBA00068733"/>
    </source>
</evidence>
<dbReference type="SUPFAM" id="SSF57850">
    <property type="entry name" value="RING/U-box"/>
    <property type="match status" value="1"/>
</dbReference>
<evidence type="ECO:0000256" key="17">
    <source>
        <dbReference type="ARBA" id="ARBA00022771"/>
    </source>
</evidence>
<feature type="region of interest" description="Disordered" evidence="34">
    <location>
        <begin position="414"/>
        <end position="438"/>
    </location>
</feature>
<feature type="compositionally biased region" description="Polar residues" evidence="34">
    <location>
        <begin position="859"/>
        <end position="870"/>
    </location>
</feature>
<reference evidence="36" key="1">
    <citation type="submission" date="2025-08" db="UniProtKB">
        <authorList>
            <consortium name="Ensembl"/>
        </authorList>
    </citation>
    <scope>IDENTIFICATION</scope>
</reference>
<evidence type="ECO:0000256" key="14">
    <source>
        <dbReference type="ARBA" id="ARBA00022679"/>
    </source>
</evidence>
<dbReference type="SMART" id="SM00290">
    <property type="entry name" value="ZnF_UBP"/>
    <property type="match status" value="1"/>
</dbReference>
<feature type="region of interest" description="Disordered" evidence="34">
    <location>
        <begin position="804"/>
        <end position="838"/>
    </location>
</feature>
<evidence type="ECO:0000256" key="20">
    <source>
        <dbReference type="ARBA" id="ARBA00022833"/>
    </source>
</evidence>
<evidence type="ECO:0000256" key="2">
    <source>
        <dbReference type="ARBA" id="ARBA00004120"/>
    </source>
</evidence>
<comment type="catalytic activity">
    <reaction evidence="30">
        <text>N(6)-acetyl-L-lysyl-[alpha-tubulin] + H2O = L-lysyl-[alpha-tubulin] + acetate</text>
        <dbReference type="Rhea" id="RHEA:21548"/>
        <dbReference type="Rhea" id="RHEA-COMP:11278"/>
        <dbReference type="Rhea" id="RHEA-COMP:11279"/>
        <dbReference type="ChEBI" id="CHEBI:15377"/>
        <dbReference type="ChEBI" id="CHEBI:29969"/>
        <dbReference type="ChEBI" id="CHEBI:30089"/>
        <dbReference type="ChEBI" id="CHEBI:61930"/>
    </reaction>
    <physiologicalReaction direction="left-to-right" evidence="30">
        <dbReference type="Rhea" id="RHEA:21549"/>
    </physiologicalReaction>
</comment>
<keyword evidence="15" id="KW-0479">Metal-binding</keyword>
<evidence type="ECO:0000256" key="8">
    <source>
        <dbReference type="ARBA" id="ARBA00004906"/>
    </source>
</evidence>
<dbReference type="SUPFAM" id="SSF52768">
    <property type="entry name" value="Arginase/deacetylase"/>
    <property type="match status" value="2"/>
</dbReference>
<dbReference type="GO" id="GO:0032886">
    <property type="term" value="P:regulation of microtubule-based process"/>
    <property type="evidence" value="ECO:0007669"/>
    <property type="project" value="UniProtKB-ARBA"/>
</dbReference>
<dbReference type="PANTHER" id="PTHR10625:SF21">
    <property type="entry name" value="HISTONE DEACETYLASE 6"/>
    <property type="match status" value="1"/>
</dbReference>
<dbReference type="GO" id="GO:0005813">
    <property type="term" value="C:centrosome"/>
    <property type="evidence" value="ECO:0007669"/>
    <property type="project" value="UniProtKB-SubCell"/>
</dbReference>
<dbReference type="PRINTS" id="PR01270">
    <property type="entry name" value="HDASUPER"/>
</dbReference>
<comment type="similarity">
    <text evidence="9">Belongs to the histone deacetylase family. HD type 2 subfamily.</text>
</comment>
<dbReference type="GO" id="GO:0016235">
    <property type="term" value="C:aggresome"/>
    <property type="evidence" value="ECO:0007669"/>
    <property type="project" value="Ensembl"/>
</dbReference>
<dbReference type="InterPro" id="IPR000286">
    <property type="entry name" value="HDACs"/>
</dbReference>
<evidence type="ECO:0000259" key="35">
    <source>
        <dbReference type="PROSITE" id="PS50271"/>
    </source>
</evidence>
<dbReference type="GeneID" id="115640311"/>
<dbReference type="GO" id="GO:0070845">
    <property type="term" value="P:polyubiquitinated misfolded protein transport"/>
    <property type="evidence" value="ECO:0007669"/>
    <property type="project" value="Ensembl"/>
</dbReference>
<dbReference type="CTD" id="10013"/>
<evidence type="ECO:0000256" key="30">
    <source>
        <dbReference type="ARBA" id="ARBA00050910"/>
    </source>
</evidence>
<evidence type="ECO:0000256" key="18">
    <source>
        <dbReference type="ARBA" id="ARBA00022786"/>
    </source>
</evidence>
<keyword evidence="19" id="KW-0378">Hydrolase</keyword>
<comment type="subcellular location">
    <subcellularLocation>
        <location evidence="7">Cell projection</location>
        <location evidence="7">Axon</location>
    </subcellularLocation>
    <subcellularLocation>
        <location evidence="4">Cell projection</location>
        <location evidence="4">Dendrite</location>
    </subcellularLocation>
    <subcellularLocation>
        <location evidence="2">Cytoplasm</location>
        <location evidence="2">Cytoskeleton</location>
        <location evidence="2">Cilium basal body</location>
    </subcellularLocation>
    <subcellularLocation>
        <location evidence="5">Cytoplasm</location>
        <location evidence="5">Cytoskeleton</location>
        <location evidence="5">Microtubule organizing center</location>
        <location evidence="5">Centrosome</location>
    </subcellularLocation>
    <subcellularLocation>
        <location evidence="3">Nucleus</location>
    </subcellularLocation>
    <subcellularLocation>
        <location evidence="6">Perikaryon</location>
    </subcellularLocation>
</comment>
<keyword evidence="26" id="KW-0206">Cytoskeleton</keyword>
<dbReference type="GO" id="GO:0003779">
    <property type="term" value="F:actin binding"/>
    <property type="evidence" value="ECO:0007669"/>
    <property type="project" value="UniProtKB-KW"/>
</dbReference>
<dbReference type="GO" id="GO:0005875">
    <property type="term" value="C:microtubule associated complex"/>
    <property type="evidence" value="ECO:0007669"/>
    <property type="project" value="Ensembl"/>
</dbReference>
<comment type="pathway">
    <text evidence="8">Protein modification; protein ubiquitination.</text>
</comment>
<dbReference type="GO" id="GO:0008017">
    <property type="term" value="F:microtubule binding"/>
    <property type="evidence" value="ECO:0007669"/>
    <property type="project" value="Ensembl"/>
</dbReference>
<evidence type="ECO:0000256" key="19">
    <source>
        <dbReference type="ARBA" id="ARBA00022801"/>
    </source>
</evidence>
<dbReference type="GO" id="GO:0032418">
    <property type="term" value="P:lysosome localization"/>
    <property type="evidence" value="ECO:0007669"/>
    <property type="project" value="Ensembl"/>
</dbReference>
<dbReference type="Gene3D" id="3.30.40.10">
    <property type="entry name" value="Zinc/RING finger domain, C3HC4 (zinc finger)"/>
    <property type="match status" value="1"/>
</dbReference>
<dbReference type="GO" id="GO:0061734">
    <property type="term" value="P:type 2 mitophagy"/>
    <property type="evidence" value="ECO:0007669"/>
    <property type="project" value="Ensembl"/>
</dbReference>
<dbReference type="GO" id="GO:0045861">
    <property type="term" value="P:negative regulation of proteolysis"/>
    <property type="evidence" value="ECO:0007669"/>
    <property type="project" value="Ensembl"/>
</dbReference>
<dbReference type="GO" id="GO:0030425">
    <property type="term" value="C:dendrite"/>
    <property type="evidence" value="ECO:0007669"/>
    <property type="project" value="UniProtKB-SubCell"/>
</dbReference>
<dbReference type="GO" id="GO:0042903">
    <property type="term" value="F:tubulin deacetylase activity"/>
    <property type="evidence" value="ECO:0007669"/>
    <property type="project" value="Ensembl"/>
</dbReference>
<dbReference type="RefSeq" id="XP_030398926.1">
    <property type="nucleotide sequence ID" value="XM_030543066.1"/>
</dbReference>
<dbReference type="GO" id="GO:0001222">
    <property type="term" value="F:transcription corepressor binding"/>
    <property type="evidence" value="ECO:0007669"/>
    <property type="project" value="Ensembl"/>
</dbReference>
<feature type="domain" description="UBP-type" evidence="35">
    <location>
        <begin position="929"/>
        <end position="1027"/>
    </location>
</feature>
<dbReference type="GO" id="GO:0000978">
    <property type="term" value="F:RNA polymerase II cis-regulatory region sequence-specific DNA binding"/>
    <property type="evidence" value="ECO:0007669"/>
    <property type="project" value="Ensembl"/>
</dbReference>
<dbReference type="GO" id="GO:0010727">
    <property type="term" value="P:negative regulation of hydrogen peroxide metabolic process"/>
    <property type="evidence" value="ECO:0007669"/>
    <property type="project" value="Ensembl"/>
</dbReference>
<dbReference type="GO" id="GO:0006515">
    <property type="term" value="P:protein quality control for misfolded or incompletely synthesized proteins"/>
    <property type="evidence" value="ECO:0007669"/>
    <property type="project" value="Ensembl"/>
</dbReference>
<dbReference type="GO" id="GO:0061523">
    <property type="term" value="P:cilium disassembly"/>
    <property type="evidence" value="ECO:0007669"/>
    <property type="project" value="Ensembl"/>
</dbReference>
<dbReference type="GO" id="GO:0004407">
    <property type="term" value="F:histone deacetylase activity"/>
    <property type="evidence" value="ECO:0007669"/>
    <property type="project" value="Ensembl"/>
</dbReference>
<protein>
    <recommendedName>
        <fullName evidence="31">Protein deacetylase HDAC6</fullName>
    </recommendedName>
    <alternativeName>
        <fullName evidence="32">Tubulin-lysine deacetylase HDAC6</fullName>
    </alternativeName>
</protein>
<evidence type="ECO:0000256" key="28">
    <source>
        <dbReference type="ARBA" id="ARBA00023273"/>
    </source>
</evidence>
<evidence type="ECO:0000256" key="29">
    <source>
        <dbReference type="ARBA" id="ARBA00049136"/>
    </source>
</evidence>
<keyword evidence="17 33" id="KW-0863">Zinc-finger</keyword>
<evidence type="ECO:0000256" key="32">
    <source>
        <dbReference type="ARBA" id="ARBA00082852"/>
    </source>
</evidence>
<evidence type="ECO:0000256" key="34">
    <source>
        <dbReference type="SAM" id="MobiDB-lite"/>
    </source>
</evidence>
<dbReference type="InterPro" id="IPR001607">
    <property type="entry name" value="Znf_UBP"/>
</dbReference>
<evidence type="ECO:0000256" key="15">
    <source>
        <dbReference type="ARBA" id="ARBA00022723"/>
    </source>
</evidence>
<dbReference type="GO" id="GO:0019896">
    <property type="term" value="P:axonal transport of mitochondrion"/>
    <property type="evidence" value="ECO:0007669"/>
    <property type="project" value="Ensembl"/>
</dbReference>
<evidence type="ECO:0000256" key="11">
    <source>
        <dbReference type="ARBA" id="ARBA00022490"/>
    </source>
</evidence>
<evidence type="ECO:0000256" key="25">
    <source>
        <dbReference type="ARBA" id="ARBA00023203"/>
    </source>
</evidence>
<dbReference type="Pfam" id="PF02148">
    <property type="entry name" value="zf-UBP"/>
    <property type="match status" value="1"/>
</dbReference>
<dbReference type="GO" id="GO:0070840">
    <property type="term" value="F:dynein complex binding"/>
    <property type="evidence" value="ECO:0007669"/>
    <property type="project" value="Ensembl"/>
</dbReference>
<keyword evidence="25" id="KW-0009">Actin-binding</keyword>
<evidence type="ECO:0000256" key="16">
    <source>
        <dbReference type="ARBA" id="ARBA00022737"/>
    </source>
</evidence>
<evidence type="ECO:0000256" key="27">
    <source>
        <dbReference type="ARBA" id="ARBA00023242"/>
    </source>
</evidence>
<evidence type="ECO:0000256" key="33">
    <source>
        <dbReference type="PROSITE-ProRule" id="PRU00502"/>
    </source>
</evidence>
<dbReference type="GO" id="GO:0071211">
    <property type="term" value="P:protein targeting to vacuole involved in autophagy"/>
    <property type="evidence" value="ECO:0007669"/>
    <property type="project" value="Ensembl"/>
</dbReference>
<dbReference type="GO" id="GO:0008013">
    <property type="term" value="F:beta-catenin binding"/>
    <property type="evidence" value="ECO:0007669"/>
    <property type="project" value="Ensembl"/>
</dbReference>
<keyword evidence="13" id="KW-0597">Phosphoprotein</keyword>
<dbReference type="GO" id="GO:0008270">
    <property type="term" value="F:zinc ion binding"/>
    <property type="evidence" value="ECO:0007669"/>
    <property type="project" value="UniProtKB-KW"/>
</dbReference>
<accession>A0A8C5F2A3</accession>
<dbReference type="GO" id="GO:0048156">
    <property type="term" value="F:tau protein binding"/>
    <property type="evidence" value="ECO:0007669"/>
    <property type="project" value="Ensembl"/>
</dbReference>
<dbReference type="Gene3D" id="3.40.800.20">
    <property type="entry name" value="Histone deacetylase domain"/>
    <property type="match status" value="2"/>
</dbReference>
<dbReference type="InterPro" id="IPR037138">
    <property type="entry name" value="His_deacetylse_dom_sf"/>
</dbReference>
<keyword evidence="24" id="KW-0804">Transcription</keyword>
<dbReference type="GO" id="GO:0043242">
    <property type="term" value="P:negative regulation of protein-containing complex disassembly"/>
    <property type="evidence" value="ECO:0007669"/>
    <property type="project" value="Ensembl"/>
</dbReference>
<dbReference type="AlphaFoldDB" id="A0A8C5F2A3"/>
<dbReference type="Pfam" id="PF00850">
    <property type="entry name" value="Hist_deacetyl"/>
    <property type="match status" value="2"/>
</dbReference>
<dbReference type="GO" id="GO:0032461">
    <property type="term" value="P:positive regulation of protein oligomerization"/>
    <property type="evidence" value="ECO:0007669"/>
    <property type="project" value="Ensembl"/>
</dbReference>
<keyword evidence="10" id="KW-0488">Methylation</keyword>
<keyword evidence="27" id="KW-0539">Nucleus</keyword>
<dbReference type="GO" id="GO:0005901">
    <property type="term" value="C:caveola"/>
    <property type="evidence" value="ECO:0007669"/>
    <property type="project" value="Ensembl"/>
</dbReference>
<feature type="compositionally biased region" description="Acidic residues" evidence="34">
    <location>
        <begin position="414"/>
        <end position="423"/>
    </location>
</feature>
<evidence type="ECO:0000256" key="22">
    <source>
        <dbReference type="ARBA" id="ARBA00022853"/>
    </source>
</evidence>